<dbReference type="Proteomes" id="UP000828390">
    <property type="component" value="Unassembled WGS sequence"/>
</dbReference>
<feature type="compositionally biased region" description="Polar residues" evidence="1">
    <location>
        <begin position="1"/>
        <end position="11"/>
    </location>
</feature>
<gene>
    <name evidence="2" type="ORF">DPMN_117006</name>
</gene>
<dbReference type="AlphaFoldDB" id="A0A9D4KP35"/>
<reference evidence="2" key="1">
    <citation type="journal article" date="2019" name="bioRxiv">
        <title>The Genome of the Zebra Mussel, Dreissena polymorpha: A Resource for Invasive Species Research.</title>
        <authorList>
            <person name="McCartney M.A."/>
            <person name="Auch B."/>
            <person name="Kono T."/>
            <person name="Mallez S."/>
            <person name="Zhang Y."/>
            <person name="Obille A."/>
            <person name="Becker A."/>
            <person name="Abrahante J.E."/>
            <person name="Garbe J."/>
            <person name="Badalamenti J.P."/>
            <person name="Herman A."/>
            <person name="Mangelson H."/>
            <person name="Liachko I."/>
            <person name="Sullivan S."/>
            <person name="Sone E.D."/>
            <person name="Koren S."/>
            <person name="Silverstein K.A.T."/>
            <person name="Beckman K.B."/>
            <person name="Gohl D.M."/>
        </authorList>
    </citation>
    <scope>NUCLEOTIDE SEQUENCE</scope>
    <source>
        <strain evidence="2">Duluth1</strain>
        <tissue evidence="2">Whole animal</tissue>
    </source>
</reference>
<dbReference type="EMBL" id="JAIWYP010000004">
    <property type="protein sequence ID" value="KAH3843488.1"/>
    <property type="molecule type" value="Genomic_DNA"/>
</dbReference>
<feature type="compositionally biased region" description="Polar residues" evidence="1">
    <location>
        <begin position="77"/>
        <end position="86"/>
    </location>
</feature>
<organism evidence="2 3">
    <name type="scientific">Dreissena polymorpha</name>
    <name type="common">Zebra mussel</name>
    <name type="synonym">Mytilus polymorpha</name>
    <dbReference type="NCBI Taxonomy" id="45954"/>
    <lineage>
        <taxon>Eukaryota</taxon>
        <taxon>Metazoa</taxon>
        <taxon>Spiralia</taxon>
        <taxon>Lophotrochozoa</taxon>
        <taxon>Mollusca</taxon>
        <taxon>Bivalvia</taxon>
        <taxon>Autobranchia</taxon>
        <taxon>Heteroconchia</taxon>
        <taxon>Euheterodonta</taxon>
        <taxon>Imparidentia</taxon>
        <taxon>Neoheterodontei</taxon>
        <taxon>Myida</taxon>
        <taxon>Dreissenoidea</taxon>
        <taxon>Dreissenidae</taxon>
        <taxon>Dreissena</taxon>
    </lineage>
</organism>
<evidence type="ECO:0000313" key="2">
    <source>
        <dbReference type="EMBL" id="KAH3843488.1"/>
    </source>
</evidence>
<comment type="caution">
    <text evidence="2">The sequence shown here is derived from an EMBL/GenBank/DDBJ whole genome shotgun (WGS) entry which is preliminary data.</text>
</comment>
<protein>
    <submittedName>
        <fullName evidence="2">Uncharacterized protein</fullName>
    </submittedName>
</protein>
<keyword evidence="3" id="KW-1185">Reference proteome</keyword>
<evidence type="ECO:0000313" key="3">
    <source>
        <dbReference type="Proteomes" id="UP000828390"/>
    </source>
</evidence>
<evidence type="ECO:0000256" key="1">
    <source>
        <dbReference type="SAM" id="MobiDB-lite"/>
    </source>
</evidence>
<name>A0A9D4KP35_DREPO</name>
<feature type="region of interest" description="Disordered" evidence="1">
    <location>
        <begin position="1"/>
        <end position="86"/>
    </location>
</feature>
<sequence>MKNAKSNSLCDNRNLVHDHPSNGFVKRHSTPLFTSDPITKRLLETGDTKKGSSSPKQSMTKEKPNAQDKAPEFVIPSRTTPPRSARLTSQGEIAYWIKKTNPTGFYADVVEEADGKPRKPDFMLLERRSKTREEIEALYILKIAN</sequence>
<feature type="compositionally biased region" description="Basic and acidic residues" evidence="1">
    <location>
        <begin position="59"/>
        <end position="71"/>
    </location>
</feature>
<reference evidence="2" key="2">
    <citation type="submission" date="2020-11" db="EMBL/GenBank/DDBJ databases">
        <authorList>
            <person name="McCartney M.A."/>
            <person name="Auch B."/>
            <person name="Kono T."/>
            <person name="Mallez S."/>
            <person name="Becker A."/>
            <person name="Gohl D.M."/>
            <person name="Silverstein K.A.T."/>
            <person name="Koren S."/>
            <person name="Bechman K.B."/>
            <person name="Herman A."/>
            <person name="Abrahante J.E."/>
            <person name="Garbe J."/>
        </authorList>
    </citation>
    <scope>NUCLEOTIDE SEQUENCE</scope>
    <source>
        <strain evidence="2">Duluth1</strain>
        <tissue evidence="2">Whole animal</tissue>
    </source>
</reference>
<feature type="compositionally biased region" description="Basic and acidic residues" evidence="1">
    <location>
        <begin position="38"/>
        <end position="50"/>
    </location>
</feature>
<accession>A0A9D4KP35</accession>
<proteinExistence type="predicted"/>